<dbReference type="PRINTS" id="PR00069">
    <property type="entry name" value="ALDKETRDTASE"/>
</dbReference>
<dbReference type="PANTHER" id="PTHR43364">
    <property type="entry name" value="NADH-SPECIFIC METHYLGLYOXAL REDUCTASE-RELATED"/>
    <property type="match status" value="1"/>
</dbReference>
<reference evidence="3 4" key="1">
    <citation type="submission" date="2016-10" db="EMBL/GenBank/DDBJ databases">
        <authorList>
            <person name="de Groot N.N."/>
        </authorList>
    </citation>
    <scope>NUCLEOTIDE SEQUENCE [LARGE SCALE GENOMIC DNA]</scope>
    <source>
        <strain evidence="3 4">CGMCC 1.10238</strain>
    </source>
</reference>
<evidence type="ECO:0000259" key="2">
    <source>
        <dbReference type="Pfam" id="PF00248"/>
    </source>
</evidence>
<organism evidence="3 4">
    <name type="scientific">Paenibacillus sophorae</name>
    <dbReference type="NCBI Taxonomy" id="1333845"/>
    <lineage>
        <taxon>Bacteria</taxon>
        <taxon>Bacillati</taxon>
        <taxon>Bacillota</taxon>
        <taxon>Bacilli</taxon>
        <taxon>Bacillales</taxon>
        <taxon>Paenibacillaceae</taxon>
        <taxon>Paenibacillus</taxon>
    </lineage>
</organism>
<dbReference type="GO" id="GO:0005829">
    <property type="term" value="C:cytosol"/>
    <property type="evidence" value="ECO:0007669"/>
    <property type="project" value="TreeGrafter"/>
</dbReference>
<dbReference type="RefSeq" id="WP_254776482.1">
    <property type="nucleotide sequence ID" value="NZ_CP076607.1"/>
</dbReference>
<dbReference type="Pfam" id="PF00248">
    <property type="entry name" value="Aldo_ket_red"/>
    <property type="match status" value="1"/>
</dbReference>
<dbReference type="Proteomes" id="UP000198809">
    <property type="component" value="Unassembled WGS sequence"/>
</dbReference>
<keyword evidence="1" id="KW-0560">Oxidoreductase</keyword>
<dbReference type="EMBL" id="FODH01000015">
    <property type="protein sequence ID" value="SEO94036.1"/>
    <property type="molecule type" value="Genomic_DNA"/>
</dbReference>
<feature type="domain" description="NADP-dependent oxidoreductase" evidence="2">
    <location>
        <begin position="19"/>
        <end position="311"/>
    </location>
</feature>
<dbReference type="CDD" id="cd19082">
    <property type="entry name" value="AKR_AKR10A1_2"/>
    <property type="match status" value="1"/>
</dbReference>
<name>A0A1H8TT64_9BACL</name>
<dbReference type="PANTHER" id="PTHR43364:SF4">
    <property type="entry name" value="NAD(P)-LINKED OXIDOREDUCTASE SUPERFAMILY PROTEIN"/>
    <property type="match status" value="1"/>
</dbReference>
<dbReference type="AlphaFoldDB" id="A0A1H8TT64"/>
<dbReference type="STRING" id="1333845.SAMN04487895_11519"/>
<dbReference type="Gene3D" id="3.20.20.100">
    <property type="entry name" value="NADP-dependent oxidoreductase domain"/>
    <property type="match status" value="1"/>
</dbReference>
<dbReference type="GO" id="GO:0016491">
    <property type="term" value="F:oxidoreductase activity"/>
    <property type="evidence" value="ECO:0007669"/>
    <property type="project" value="UniProtKB-KW"/>
</dbReference>
<evidence type="ECO:0000313" key="3">
    <source>
        <dbReference type="EMBL" id="SEO94036.1"/>
    </source>
</evidence>
<evidence type="ECO:0000256" key="1">
    <source>
        <dbReference type="ARBA" id="ARBA00023002"/>
    </source>
</evidence>
<dbReference type="InterPro" id="IPR020471">
    <property type="entry name" value="AKR"/>
</dbReference>
<evidence type="ECO:0000313" key="4">
    <source>
        <dbReference type="Proteomes" id="UP000198809"/>
    </source>
</evidence>
<proteinExistence type="predicted"/>
<dbReference type="InterPro" id="IPR050523">
    <property type="entry name" value="AKR_Detox_Biosynth"/>
</dbReference>
<protein>
    <submittedName>
        <fullName evidence="3">Predicted oxidoreductase</fullName>
    </submittedName>
</protein>
<dbReference type="InterPro" id="IPR023210">
    <property type="entry name" value="NADP_OxRdtase_dom"/>
</dbReference>
<dbReference type="SUPFAM" id="SSF51430">
    <property type="entry name" value="NAD(P)-linked oxidoreductase"/>
    <property type="match status" value="1"/>
</dbReference>
<sequence>MVAIKYIPVQGLDKSCSQLVIGTADFSRKRLDAVFEMLDAYALRGGNTIDTANVYGDGESELAVGQWLTSRQCRQNVIIIDKGGHYHVDAGQAIVNRLTPHAIAEDLERSLERLQTDYIDIYLLHRDDPSVPVHEIMDFLQEHIDSGLIKAVGASNWSVQRIDEANRYADKKGYKRLVVNSPSLSLAAINEPRWPGTVYVDQAYHDWHKQTQLPLFAWSSQAGGFFSGRYSPGVRVSEDMVRVYYSDDNWERLNRASRLAAHKGKGITANHIALAYVLNQPFPVCAVIGPECVDQLISSFIALDLGLTDEERLWLNLEQW</sequence>
<dbReference type="InterPro" id="IPR036812">
    <property type="entry name" value="NAD(P)_OxRdtase_dom_sf"/>
</dbReference>
<gene>
    <name evidence="3" type="ORF">SAMN04487895_11519</name>
</gene>
<accession>A0A1H8TT64</accession>